<dbReference type="GO" id="GO:0005524">
    <property type="term" value="F:ATP binding"/>
    <property type="evidence" value="ECO:0007669"/>
    <property type="project" value="UniProtKB-UniRule"/>
</dbReference>
<dbReference type="CDD" id="cd01171">
    <property type="entry name" value="YXKO-related"/>
    <property type="match status" value="1"/>
</dbReference>
<dbReference type="SUPFAM" id="SSF64153">
    <property type="entry name" value="YjeF N-terminal domain-like"/>
    <property type="match status" value="1"/>
</dbReference>
<dbReference type="InterPro" id="IPR029056">
    <property type="entry name" value="Ribokinase-like"/>
</dbReference>
<keyword evidence="8 17" id="KW-0521">NADP</keyword>
<comment type="similarity">
    <text evidence="3 19">In the N-terminal section; belongs to the NnrE/AIBP family.</text>
</comment>
<comment type="function">
    <text evidence="18">Catalyzes the epimerization of the S- and R-forms of NAD(P)HX, a damaged form of NAD(P)H that is a result of enzymatic or heat-dependent hydration. This is a prerequisite for the S-specific NAD(P)H-hydrate dehydratase to allow the repair of both epimers of NAD(P)HX.</text>
</comment>
<feature type="domain" description="YjeF C-terminal" evidence="20">
    <location>
        <begin position="233"/>
        <end position="514"/>
    </location>
</feature>
<dbReference type="STRING" id="690850.Desaf_2722"/>
<dbReference type="InterPro" id="IPR000631">
    <property type="entry name" value="CARKD"/>
</dbReference>
<feature type="binding site" evidence="18">
    <location>
        <begin position="65"/>
        <end position="69"/>
    </location>
    <ligand>
        <name>(6S)-NADPHX</name>
        <dbReference type="ChEBI" id="CHEBI:64076"/>
    </ligand>
</feature>
<evidence type="ECO:0000256" key="2">
    <source>
        <dbReference type="ARBA" id="ARBA00000909"/>
    </source>
</evidence>
<comment type="similarity">
    <text evidence="18">Belongs to the NnrE/AIBP family.</text>
</comment>
<evidence type="ECO:0000256" key="15">
    <source>
        <dbReference type="ARBA" id="ARBA00048238"/>
    </source>
</evidence>
<dbReference type="PROSITE" id="PS51385">
    <property type="entry name" value="YJEF_N"/>
    <property type="match status" value="1"/>
</dbReference>
<evidence type="ECO:0000259" key="21">
    <source>
        <dbReference type="PROSITE" id="PS51385"/>
    </source>
</evidence>
<keyword evidence="13" id="KW-0511">Multifunctional enzyme</keyword>
<evidence type="ECO:0000256" key="18">
    <source>
        <dbReference type="HAMAP-Rule" id="MF_01966"/>
    </source>
</evidence>
<dbReference type="HAMAP" id="MF_01966">
    <property type="entry name" value="NADHX_epimerase"/>
    <property type="match status" value="1"/>
</dbReference>
<feature type="binding site" evidence="17">
    <location>
        <position position="455"/>
    </location>
    <ligand>
        <name>(6S)-NADPHX</name>
        <dbReference type="ChEBI" id="CHEBI:64076"/>
    </ligand>
</feature>
<accession>F3Z0V9</accession>
<keyword evidence="12 17" id="KW-0456">Lyase</keyword>
<evidence type="ECO:0000256" key="9">
    <source>
        <dbReference type="ARBA" id="ARBA00022958"/>
    </source>
</evidence>
<keyword evidence="11 18" id="KW-0413">Isomerase</keyword>
<keyword evidence="6 17" id="KW-0547">Nucleotide-binding</keyword>
<dbReference type="PANTHER" id="PTHR12592">
    <property type="entry name" value="ATP-DEPENDENT (S)-NAD(P)H-HYDRATE DEHYDRATASE FAMILY MEMBER"/>
    <property type="match status" value="1"/>
</dbReference>
<dbReference type="HOGENOM" id="CLU_024853_4_1_7"/>
<dbReference type="GO" id="GO:0110051">
    <property type="term" value="P:metabolite repair"/>
    <property type="evidence" value="ECO:0007669"/>
    <property type="project" value="TreeGrafter"/>
</dbReference>
<dbReference type="GO" id="GO:0046496">
    <property type="term" value="P:nicotinamide nucleotide metabolic process"/>
    <property type="evidence" value="ECO:0007669"/>
    <property type="project" value="UniProtKB-UniRule"/>
</dbReference>
<evidence type="ECO:0000256" key="8">
    <source>
        <dbReference type="ARBA" id="ARBA00022857"/>
    </source>
</evidence>
<keyword evidence="10 17" id="KW-0520">NAD</keyword>
<comment type="similarity">
    <text evidence="4 19">In the C-terminal section; belongs to the NnrD/CARKD family.</text>
</comment>
<dbReference type="KEGG" id="daf:Desaf_2722"/>
<comment type="caution">
    <text evidence="18">Lacks conserved residue(s) required for the propagation of feature annotation.</text>
</comment>
<evidence type="ECO:0000313" key="22">
    <source>
        <dbReference type="EMBL" id="EGJ51037.1"/>
    </source>
</evidence>
<dbReference type="SUPFAM" id="SSF53613">
    <property type="entry name" value="Ribokinase-like"/>
    <property type="match status" value="1"/>
</dbReference>
<evidence type="ECO:0000256" key="6">
    <source>
        <dbReference type="ARBA" id="ARBA00022741"/>
    </source>
</evidence>
<dbReference type="NCBIfam" id="TIGR00197">
    <property type="entry name" value="yjeF_nterm"/>
    <property type="match status" value="1"/>
</dbReference>
<feature type="binding site" evidence="17">
    <location>
        <position position="388"/>
    </location>
    <ligand>
        <name>(6S)-NADPHX</name>
        <dbReference type="ChEBI" id="CHEBI:64076"/>
    </ligand>
</feature>
<comment type="catalytic activity">
    <reaction evidence="15 17 19">
        <text>(6S)-NADHX + ADP = AMP + phosphate + NADH + H(+)</text>
        <dbReference type="Rhea" id="RHEA:32223"/>
        <dbReference type="ChEBI" id="CHEBI:15378"/>
        <dbReference type="ChEBI" id="CHEBI:43474"/>
        <dbReference type="ChEBI" id="CHEBI:57945"/>
        <dbReference type="ChEBI" id="CHEBI:64074"/>
        <dbReference type="ChEBI" id="CHEBI:456215"/>
        <dbReference type="ChEBI" id="CHEBI:456216"/>
        <dbReference type="EC" id="4.2.1.136"/>
    </reaction>
</comment>
<dbReference type="AlphaFoldDB" id="F3Z0V9"/>
<protein>
    <recommendedName>
        <fullName evidence="19">Bifunctional NAD(P)H-hydrate repair enzyme</fullName>
    </recommendedName>
    <alternativeName>
        <fullName evidence="19">Nicotinamide nucleotide repair protein</fullName>
    </alternativeName>
    <domain>
        <recommendedName>
            <fullName evidence="19">ADP-dependent (S)-NAD(P)H-hydrate dehydratase</fullName>
            <ecNumber evidence="19">4.2.1.136</ecNumber>
        </recommendedName>
        <alternativeName>
            <fullName evidence="19">ADP-dependent NAD(P)HX dehydratase</fullName>
        </alternativeName>
    </domain>
    <domain>
        <recommendedName>
            <fullName evidence="19">NAD(P)H-hydrate epimerase</fullName>
            <ecNumber evidence="19">5.1.99.6</ecNumber>
        </recommendedName>
    </domain>
</protein>
<dbReference type="PANTHER" id="PTHR12592:SF0">
    <property type="entry name" value="ATP-DEPENDENT (S)-NAD(P)H-HYDRATE DEHYDRATASE"/>
    <property type="match status" value="1"/>
</dbReference>
<keyword evidence="9 18" id="KW-0630">Potassium</keyword>
<evidence type="ECO:0000259" key="20">
    <source>
        <dbReference type="PROSITE" id="PS51383"/>
    </source>
</evidence>
<evidence type="ECO:0000256" key="5">
    <source>
        <dbReference type="ARBA" id="ARBA00022723"/>
    </source>
</evidence>
<dbReference type="InterPro" id="IPR004443">
    <property type="entry name" value="YjeF_N_dom"/>
</dbReference>
<dbReference type="GO" id="GO:0046872">
    <property type="term" value="F:metal ion binding"/>
    <property type="evidence" value="ECO:0007669"/>
    <property type="project" value="UniProtKB-UniRule"/>
</dbReference>
<dbReference type="eggNOG" id="COG0062">
    <property type="taxonomic scope" value="Bacteria"/>
</dbReference>
<dbReference type="PROSITE" id="PS51383">
    <property type="entry name" value="YJEF_C_3"/>
    <property type="match status" value="1"/>
</dbReference>
<feature type="binding site" evidence="17">
    <location>
        <position position="337"/>
    </location>
    <ligand>
        <name>(6S)-NADPHX</name>
        <dbReference type="ChEBI" id="CHEBI:64076"/>
    </ligand>
</feature>
<feature type="binding site" evidence="17">
    <location>
        <position position="268"/>
    </location>
    <ligand>
        <name>(6S)-NADPHX</name>
        <dbReference type="ChEBI" id="CHEBI:64076"/>
    </ligand>
</feature>
<evidence type="ECO:0000256" key="14">
    <source>
        <dbReference type="ARBA" id="ARBA00025153"/>
    </source>
</evidence>
<keyword evidence="7 17" id="KW-0067">ATP-binding</keyword>
<comment type="subunit">
    <text evidence="17">Homotetramer.</text>
</comment>
<dbReference type="EC" id="4.2.1.136" evidence="19"/>
<evidence type="ECO:0000256" key="3">
    <source>
        <dbReference type="ARBA" id="ARBA00006001"/>
    </source>
</evidence>
<proteinExistence type="inferred from homology"/>
<evidence type="ECO:0000256" key="10">
    <source>
        <dbReference type="ARBA" id="ARBA00023027"/>
    </source>
</evidence>
<feature type="binding site" evidence="18">
    <location>
        <begin position="136"/>
        <end position="142"/>
    </location>
    <ligand>
        <name>(6S)-NADPHX</name>
        <dbReference type="ChEBI" id="CHEBI:64076"/>
    </ligand>
</feature>
<comment type="cofactor">
    <cofactor evidence="17">
        <name>Mg(2+)</name>
        <dbReference type="ChEBI" id="CHEBI:18420"/>
    </cofactor>
</comment>
<feature type="domain" description="YjeF N-terminal" evidence="21">
    <location>
        <begin position="11"/>
        <end position="224"/>
    </location>
</feature>
<evidence type="ECO:0000256" key="11">
    <source>
        <dbReference type="ARBA" id="ARBA00023235"/>
    </source>
</evidence>
<comment type="function">
    <text evidence="14 19">Bifunctional enzyme that catalyzes the epimerization of the S- and R-forms of NAD(P)HX and the dehydration of the S-form of NAD(P)HX at the expense of ADP, which is converted to AMP. This allows the repair of both epimers of NAD(P)HX, a damaged form of NAD(P)H that is a result of enzymatic or heat-dependent hydration.</text>
</comment>
<dbReference type="EMBL" id="CP003221">
    <property type="protein sequence ID" value="EGJ51037.1"/>
    <property type="molecule type" value="Genomic_DNA"/>
</dbReference>
<dbReference type="Pfam" id="PF01256">
    <property type="entry name" value="Carb_kinase"/>
    <property type="match status" value="1"/>
</dbReference>
<comment type="similarity">
    <text evidence="17">Belongs to the NnrD/CARKD family.</text>
</comment>
<dbReference type="Gene3D" id="3.40.1190.20">
    <property type="match status" value="1"/>
</dbReference>
<dbReference type="InterPro" id="IPR030677">
    <property type="entry name" value="Nnr"/>
</dbReference>
<gene>
    <name evidence="18" type="primary">nnrE</name>
    <name evidence="17" type="synonym">nnrD</name>
    <name evidence="22" type="ORF">Desaf_2722</name>
</gene>
<dbReference type="InterPro" id="IPR036652">
    <property type="entry name" value="YjeF_N_dom_sf"/>
</dbReference>
<evidence type="ECO:0000256" key="4">
    <source>
        <dbReference type="ARBA" id="ARBA00009524"/>
    </source>
</evidence>
<evidence type="ECO:0000256" key="17">
    <source>
        <dbReference type="HAMAP-Rule" id="MF_01965"/>
    </source>
</evidence>
<dbReference type="Gene3D" id="3.40.50.10260">
    <property type="entry name" value="YjeF N-terminal domain"/>
    <property type="match status" value="1"/>
</dbReference>
<comment type="function">
    <text evidence="17">Catalyzes the dehydration of the S-form of NAD(P)HX at the expense of ADP, which is converted to AMP. Together with NAD(P)HX epimerase, which catalyzes the epimerization of the S- and R-forms, the enzyme allows the repair of both epimers of NAD(P)HX, a damaged form of NAD(P)H that is a result of enzymatic or heat-dependent hydration.</text>
</comment>
<feature type="binding site" evidence="18">
    <location>
        <position position="132"/>
    </location>
    <ligand>
        <name>K(+)</name>
        <dbReference type="ChEBI" id="CHEBI:29103"/>
    </ligand>
</feature>
<evidence type="ECO:0000256" key="7">
    <source>
        <dbReference type="ARBA" id="ARBA00022840"/>
    </source>
</evidence>
<comment type="cofactor">
    <cofactor evidence="18 19">
        <name>K(+)</name>
        <dbReference type="ChEBI" id="CHEBI:29103"/>
    </cofactor>
    <text evidence="18 19">Binds 1 potassium ion per subunit.</text>
</comment>
<comment type="catalytic activity">
    <reaction evidence="16 17 19">
        <text>(6S)-NADPHX + ADP = AMP + phosphate + NADPH + H(+)</text>
        <dbReference type="Rhea" id="RHEA:32235"/>
        <dbReference type="ChEBI" id="CHEBI:15378"/>
        <dbReference type="ChEBI" id="CHEBI:43474"/>
        <dbReference type="ChEBI" id="CHEBI:57783"/>
        <dbReference type="ChEBI" id="CHEBI:64076"/>
        <dbReference type="ChEBI" id="CHEBI:456215"/>
        <dbReference type="ChEBI" id="CHEBI:456216"/>
        <dbReference type="EC" id="4.2.1.136"/>
    </reaction>
</comment>
<organism evidence="22 23">
    <name type="scientific">Desulfocurvibacter africanus subsp. africanus str. Walvis Bay</name>
    <dbReference type="NCBI Taxonomy" id="690850"/>
    <lineage>
        <taxon>Bacteria</taxon>
        <taxon>Pseudomonadati</taxon>
        <taxon>Thermodesulfobacteriota</taxon>
        <taxon>Desulfovibrionia</taxon>
        <taxon>Desulfovibrionales</taxon>
        <taxon>Desulfovibrionaceae</taxon>
        <taxon>Desulfocurvibacter</taxon>
    </lineage>
</organism>
<sequence>MFAPLPTPHEMADWDRLSARDFGIMPEMLMENASRAALQALFDALGVKAHSPANKRVLLLAGPGNNGGDATALSRHLHDLGHEVLLLHTRPRQDYKNEAAYHLELALKAGVPTRLATDLDARDLGGYDVVVDGLLGTGLSGELRPDMLNLVRLTNDLGRKAFVLALDIPSGLSGFTGRPLPEAVRANLTVTFEAAKIGIAQPEAAPYIGRLDVRPIGIPRALRKAHAPAHVLMTAGLTDLIEKPGPGLHKGTAGHVLIIGGSAGLTGAPMLAAVAAMRAGAGLATIACPADIADAVKASRPEVMILPLDSGTEWTPNMMAALEPELARFDAAVVGPGLGRAGDTANFLRAWLSTATLPTVYDADALNLLASQKELLKKIGESAIVTPHPGEMARLLDLDIAEVQARRSECCRRLAENTGAVSVLKGAASLVASANGPRAVSPYCEPNLAVAGSGDVLSGILGRLLAGGLDAYHAACLGVLWHGQAGSILARDFPYRGNMPLEIAHVLPQAIKELKGHVQR</sequence>
<evidence type="ECO:0000256" key="19">
    <source>
        <dbReference type="PIRNR" id="PIRNR017184"/>
    </source>
</evidence>
<evidence type="ECO:0000256" key="1">
    <source>
        <dbReference type="ARBA" id="ARBA00000013"/>
    </source>
</evidence>
<dbReference type="PROSITE" id="PS01050">
    <property type="entry name" value="YJEF_C_2"/>
    <property type="match status" value="1"/>
</dbReference>
<dbReference type="GO" id="GO:0052855">
    <property type="term" value="F:ADP-dependent NAD(P)H-hydrate dehydratase activity"/>
    <property type="evidence" value="ECO:0007669"/>
    <property type="project" value="UniProtKB-UniRule"/>
</dbReference>
<dbReference type="Pfam" id="PF03853">
    <property type="entry name" value="YjeF_N"/>
    <property type="match status" value="1"/>
</dbReference>
<dbReference type="NCBIfam" id="TIGR00196">
    <property type="entry name" value="yjeF_cterm"/>
    <property type="match status" value="1"/>
</dbReference>
<feature type="binding site" evidence="17">
    <location>
        <begin position="425"/>
        <end position="429"/>
    </location>
    <ligand>
        <name>AMP</name>
        <dbReference type="ChEBI" id="CHEBI:456215"/>
    </ligand>
</feature>
<reference evidence="22 23" key="1">
    <citation type="journal article" date="2011" name="J. Bacteriol.">
        <title>Genome sequence of the mercury-methylating and pleomorphic Desulfovibrio africanus Strain Walvis Bay.</title>
        <authorList>
            <person name="Brown S.D."/>
            <person name="Wall J.D."/>
            <person name="Kucken A.M."/>
            <person name="Gilmour C.C."/>
            <person name="Podar M."/>
            <person name="Brandt C.C."/>
            <person name="Teshima H."/>
            <person name="Detter J.C."/>
            <person name="Han C.S."/>
            <person name="Land M.L."/>
            <person name="Lucas S."/>
            <person name="Han J."/>
            <person name="Pennacchio L."/>
            <person name="Nolan M."/>
            <person name="Pitluck S."/>
            <person name="Woyke T."/>
            <person name="Goodwin L."/>
            <person name="Palumbo A.V."/>
            <person name="Elias D.A."/>
        </authorList>
    </citation>
    <scope>NUCLEOTIDE SEQUENCE [LARGE SCALE GENOMIC DNA]</scope>
    <source>
        <strain evidence="22 23">Walvis Bay</strain>
    </source>
</reference>
<feature type="binding site" evidence="18">
    <location>
        <position position="170"/>
    </location>
    <ligand>
        <name>K(+)</name>
        <dbReference type="ChEBI" id="CHEBI:29103"/>
    </ligand>
</feature>
<evidence type="ECO:0000256" key="12">
    <source>
        <dbReference type="ARBA" id="ARBA00023239"/>
    </source>
</evidence>
<comment type="catalytic activity">
    <reaction evidence="1 18 19">
        <text>(6R)-NADHX = (6S)-NADHX</text>
        <dbReference type="Rhea" id="RHEA:32215"/>
        <dbReference type="ChEBI" id="CHEBI:64074"/>
        <dbReference type="ChEBI" id="CHEBI:64075"/>
        <dbReference type="EC" id="5.1.99.6"/>
    </reaction>
</comment>
<dbReference type="Proteomes" id="UP000007844">
    <property type="component" value="Chromosome"/>
</dbReference>
<name>F3Z0V9_DESAF</name>
<dbReference type="GO" id="GO:0052856">
    <property type="term" value="F:NAD(P)HX epimerase activity"/>
    <property type="evidence" value="ECO:0007669"/>
    <property type="project" value="UniProtKB-UniRule"/>
</dbReference>
<dbReference type="eggNOG" id="COG0063">
    <property type="taxonomic scope" value="Bacteria"/>
</dbReference>
<keyword evidence="23" id="KW-1185">Reference proteome</keyword>
<dbReference type="EC" id="5.1.99.6" evidence="19"/>
<dbReference type="RefSeq" id="WP_014260719.1">
    <property type="nucleotide sequence ID" value="NC_016629.1"/>
</dbReference>
<keyword evidence="5 18" id="KW-0479">Metal-binding</keyword>
<dbReference type="PIRSF" id="PIRSF017184">
    <property type="entry name" value="Nnr"/>
    <property type="match status" value="1"/>
</dbReference>
<feature type="binding site" evidence="18">
    <location>
        <position position="66"/>
    </location>
    <ligand>
        <name>K(+)</name>
        <dbReference type="ChEBI" id="CHEBI:29103"/>
    </ligand>
</feature>
<comment type="catalytic activity">
    <reaction evidence="2 18 19">
        <text>(6R)-NADPHX = (6S)-NADPHX</text>
        <dbReference type="Rhea" id="RHEA:32227"/>
        <dbReference type="ChEBI" id="CHEBI:64076"/>
        <dbReference type="ChEBI" id="CHEBI:64077"/>
        <dbReference type="EC" id="5.1.99.6"/>
    </reaction>
</comment>
<evidence type="ECO:0000313" key="23">
    <source>
        <dbReference type="Proteomes" id="UP000007844"/>
    </source>
</evidence>
<evidence type="ECO:0000256" key="16">
    <source>
        <dbReference type="ARBA" id="ARBA00049209"/>
    </source>
</evidence>
<evidence type="ECO:0000256" key="13">
    <source>
        <dbReference type="ARBA" id="ARBA00023268"/>
    </source>
</evidence>
<dbReference type="HAMAP" id="MF_01965">
    <property type="entry name" value="NADHX_dehydratase"/>
    <property type="match status" value="1"/>
</dbReference>
<feature type="binding site" evidence="17">
    <location>
        <position position="454"/>
    </location>
    <ligand>
        <name>AMP</name>
        <dbReference type="ChEBI" id="CHEBI:456215"/>
    </ligand>
</feature>
<dbReference type="InterPro" id="IPR017953">
    <property type="entry name" value="Carbohydrate_kinase_pred_CS"/>
</dbReference>
<feature type="binding site" evidence="18">
    <location>
        <position position="167"/>
    </location>
    <ligand>
        <name>(6S)-NADPHX</name>
        <dbReference type="ChEBI" id="CHEBI:64076"/>
    </ligand>
</feature>